<evidence type="ECO:0000256" key="5">
    <source>
        <dbReference type="ARBA" id="ARBA00022989"/>
    </source>
</evidence>
<evidence type="ECO:0000313" key="17">
    <source>
        <dbReference type="Proteomes" id="UP000694620"/>
    </source>
</evidence>
<dbReference type="GO" id="GO:0042110">
    <property type="term" value="P:T cell activation"/>
    <property type="evidence" value="ECO:0007669"/>
    <property type="project" value="UniProtKB-ARBA"/>
</dbReference>
<comment type="similarity">
    <text evidence="10">Belongs to the SKINT family.</text>
</comment>
<dbReference type="InterPro" id="IPR003599">
    <property type="entry name" value="Ig_sub"/>
</dbReference>
<keyword evidence="9" id="KW-0393">Immunoglobulin domain</keyword>
<dbReference type="FunFam" id="2.60.40.10:FF:000088">
    <property type="entry name" value="Butyrophilin subfamily 1 member A1"/>
    <property type="match status" value="1"/>
</dbReference>
<name>A0A8C4RCV5_ERPCA</name>
<dbReference type="GeneTree" id="ENSGT01120000271914"/>
<evidence type="ECO:0000256" key="7">
    <source>
        <dbReference type="ARBA" id="ARBA00023157"/>
    </source>
</evidence>
<dbReference type="FunFam" id="2.60.120.920:FF:000004">
    <property type="entry name" value="Butyrophilin subfamily 1 member A1"/>
    <property type="match status" value="1"/>
</dbReference>
<dbReference type="FunFam" id="2.60.40.10:FF:000142">
    <property type="entry name" value="V-set domain-containing T-cell activation inhibitor 1"/>
    <property type="match status" value="1"/>
</dbReference>
<keyword evidence="3 12" id="KW-0812">Transmembrane</keyword>
<dbReference type="Ensembl" id="ENSECRT00000000723.1">
    <property type="protein sequence ID" value="ENSECRP00000000711.1"/>
    <property type="gene ID" value="ENSECRG00000000445.1"/>
</dbReference>
<accession>A0A8C4RCV5</accession>
<dbReference type="AlphaFoldDB" id="A0A8C4RCV5"/>
<dbReference type="GO" id="GO:1903037">
    <property type="term" value="P:regulation of leukocyte cell-cell adhesion"/>
    <property type="evidence" value="ECO:0007669"/>
    <property type="project" value="UniProtKB-ARBA"/>
</dbReference>
<dbReference type="Pfam" id="PF07686">
    <property type="entry name" value="V-set"/>
    <property type="match status" value="1"/>
</dbReference>
<dbReference type="Gene3D" id="2.60.40.10">
    <property type="entry name" value="Immunoglobulins"/>
    <property type="match status" value="2"/>
</dbReference>
<dbReference type="InterPro" id="IPR013106">
    <property type="entry name" value="Ig_V-set"/>
</dbReference>
<organism evidence="16 17">
    <name type="scientific">Erpetoichthys calabaricus</name>
    <name type="common">Rope fish</name>
    <name type="synonym">Calamoichthys calabaricus</name>
    <dbReference type="NCBI Taxonomy" id="27687"/>
    <lineage>
        <taxon>Eukaryota</taxon>
        <taxon>Metazoa</taxon>
        <taxon>Chordata</taxon>
        <taxon>Craniata</taxon>
        <taxon>Vertebrata</taxon>
        <taxon>Euteleostomi</taxon>
        <taxon>Actinopterygii</taxon>
        <taxon>Polypteriformes</taxon>
        <taxon>Polypteridae</taxon>
        <taxon>Erpetoichthys</taxon>
    </lineage>
</organism>
<dbReference type="GO" id="GO:0050863">
    <property type="term" value="P:regulation of T cell activation"/>
    <property type="evidence" value="ECO:0007669"/>
    <property type="project" value="UniProtKB-ARBA"/>
</dbReference>
<feature type="domain" description="Ig-like" evidence="15">
    <location>
        <begin position="32"/>
        <end position="119"/>
    </location>
</feature>
<dbReference type="Pfam" id="PF00622">
    <property type="entry name" value="SPRY"/>
    <property type="match status" value="1"/>
</dbReference>
<dbReference type="InterPro" id="IPR050143">
    <property type="entry name" value="TRIM/RBCC"/>
</dbReference>
<keyword evidence="5 12" id="KW-1133">Transmembrane helix</keyword>
<dbReference type="InterPro" id="IPR006574">
    <property type="entry name" value="PRY"/>
</dbReference>
<dbReference type="InterPro" id="IPR036179">
    <property type="entry name" value="Ig-like_dom_sf"/>
</dbReference>
<sequence length="491" mass="55652">MMQWLKCEALVLLTFLYFSPCQLQGSFEISVPDEPVVGVVKGSVVLPCQVIPVVNTKDLEIAWLRDRENIYNVKNDQVTIDEKFKGRVEIFKEEVNKGNVSLKIQDVVVSDWGVYTCNVLTSDYFREGLITLNVIGVGGEPSLSIESPPGPEIVVKCESQGWFPKPAVVWKNGINKELTTRATSNVTESSESLFDVNSVISVTKKDRGIICVIEHGQKTLESHIQIGEEFFTLVSPGWKHFGGFLIFLLLLALFSVPLAVYLYKKQKEKIESEKQHLESENDELRKEIKATGYILKSEWGRIPKSFAHVTLDPETAHPCLVVSADGRCVQNQHKDQNVPDTPLRFDTWHFVLGRESFTSGRHYWEVDVKKRADWYLGVVSESAQRKTRVSLKPQSGYWIVKLNSDELSALTEPETTLRLRAIPQKVGVYLDCEEGRLSFYSVEDHWHIYTFNGGVTGKLYPLFAPGEEGEELEILQFGEETNHSDQHREVA</sequence>
<reference evidence="16" key="2">
    <citation type="submission" date="2025-08" db="UniProtKB">
        <authorList>
            <consortium name="Ensembl"/>
        </authorList>
    </citation>
    <scope>IDENTIFICATION</scope>
</reference>
<dbReference type="PROSITE" id="PS50835">
    <property type="entry name" value="IG_LIKE"/>
    <property type="match status" value="2"/>
</dbReference>
<dbReference type="InterPro" id="IPR013783">
    <property type="entry name" value="Ig-like_fold"/>
</dbReference>
<proteinExistence type="inferred from homology"/>
<dbReference type="CDD" id="cd14686">
    <property type="entry name" value="bZIP"/>
    <property type="match status" value="1"/>
</dbReference>
<dbReference type="SUPFAM" id="SSF49899">
    <property type="entry name" value="Concanavalin A-like lectins/glucanases"/>
    <property type="match status" value="1"/>
</dbReference>
<comment type="similarity">
    <text evidence="2">Belongs to the immunoglobulin superfamily. BTN/MOG family.</text>
</comment>
<dbReference type="InterPro" id="IPR053896">
    <property type="entry name" value="BTN3A2-like_Ig-C"/>
</dbReference>
<feature type="chain" id="PRO_5034606210" evidence="13">
    <location>
        <begin position="24"/>
        <end position="491"/>
    </location>
</feature>
<feature type="domain" description="Ig-like" evidence="15">
    <location>
        <begin position="150"/>
        <end position="227"/>
    </location>
</feature>
<keyword evidence="8" id="KW-0325">Glycoprotein</keyword>
<dbReference type="Gene3D" id="2.60.120.920">
    <property type="match status" value="1"/>
</dbReference>
<feature type="domain" description="B30.2/SPRY" evidence="14">
    <location>
        <begin position="289"/>
        <end position="482"/>
    </location>
</feature>
<keyword evidence="4 13" id="KW-0732">Signal</keyword>
<feature type="signal peptide" evidence="13">
    <location>
        <begin position="1"/>
        <end position="23"/>
    </location>
</feature>
<dbReference type="InterPro" id="IPR003877">
    <property type="entry name" value="SPRY_dom"/>
</dbReference>
<evidence type="ECO:0000256" key="2">
    <source>
        <dbReference type="ARBA" id="ARBA00007591"/>
    </source>
</evidence>
<dbReference type="CDD" id="cd13733">
    <property type="entry name" value="SPRY_PRY_C-I_1"/>
    <property type="match status" value="1"/>
</dbReference>
<evidence type="ECO:0000313" key="16">
    <source>
        <dbReference type="Ensembl" id="ENSECRP00000000711.1"/>
    </source>
</evidence>
<reference evidence="16" key="3">
    <citation type="submission" date="2025-09" db="UniProtKB">
        <authorList>
            <consortium name="Ensembl"/>
        </authorList>
    </citation>
    <scope>IDENTIFICATION</scope>
</reference>
<dbReference type="SUPFAM" id="SSF48726">
    <property type="entry name" value="Immunoglobulin"/>
    <property type="match status" value="2"/>
</dbReference>
<dbReference type="SMART" id="SM00589">
    <property type="entry name" value="PRY"/>
    <property type="match status" value="1"/>
</dbReference>
<dbReference type="InterPro" id="IPR013320">
    <property type="entry name" value="ConA-like_dom_sf"/>
</dbReference>
<dbReference type="PANTHER" id="PTHR24103">
    <property type="entry name" value="E3 UBIQUITIN-PROTEIN LIGASE TRIM"/>
    <property type="match status" value="1"/>
</dbReference>
<keyword evidence="7" id="KW-1015">Disulfide bond</keyword>
<dbReference type="Proteomes" id="UP000694620">
    <property type="component" value="Chromosome 2"/>
</dbReference>
<feature type="coiled-coil region" evidence="11">
    <location>
        <begin position="260"/>
        <end position="290"/>
    </location>
</feature>
<reference evidence="16" key="1">
    <citation type="submission" date="2021-06" db="EMBL/GenBank/DDBJ databases">
        <authorList>
            <consortium name="Wellcome Sanger Institute Data Sharing"/>
        </authorList>
    </citation>
    <scope>NUCLEOTIDE SEQUENCE [LARGE SCALE GENOMIC DNA]</scope>
</reference>
<dbReference type="InterPro" id="IPR007110">
    <property type="entry name" value="Ig-like_dom"/>
</dbReference>
<dbReference type="GO" id="GO:0016020">
    <property type="term" value="C:membrane"/>
    <property type="evidence" value="ECO:0007669"/>
    <property type="project" value="UniProtKB-SubCell"/>
</dbReference>
<evidence type="ECO:0000256" key="6">
    <source>
        <dbReference type="ARBA" id="ARBA00023136"/>
    </source>
</evidence>
<keyword evidence="6 12" id="KW-0472">Membrane</keyword>
<dbReference type="SMART" id="SM00409">
    <property type="entry name" value="IG"/>
    <property type="match status" value="1"/>
</dbReference>
<dbReference type="InterPro" id="IPR001870">
    <property type="entry name" value="B30.2/SPRY"/>
</dbReference>
<protein>
    <submittedName>
        <fullName evidence="16">Butyrophilin subfamily 1 member A1-like</fullName>
    </submittedName>
</protein>
<dbReference type="SMART" id="SM00406">
    <property type="entry name" value="IGv"/>
    <property type="match status" value="1"/>
</dbReference>
<evidence type="ECO:0000256" key="10">
    <source>
        <dbReference type="ARBA" id="ARBA00038221"/>
    </source>
</evidence>
<dbReference type="Pfam" id="PF13765">
    <property type="entry name" value="PRY"/>
    <property type="match status" value="1"/>
</dbReference>
<dbReference type="InterPro" id="IPR043136">
    <property type="entry name" value="B30.2/SPRY_sf"/>
</dbReference>
<evidence type="ECO:0000256" key="9">
    <source>
        <dbReference type="ARBA" id="ARBA00023319"/>
    </source>
</evidence>
<evidence type="ECO:0000256" key="13">
    <source>
        <dbReference type="SAM" id="SignalP"/>
    </source>
</evidence>
<comment type="subcellular location">
    <subcellularLocation>
        <location evidence="1">Membrane</location>
        <topology evidence="1">Single-pass type I membrane protein</topology>
    </subcellularLocation>
</comment>
<keyword evidence="11" id="KW-0175">Coiled coil</keyword>
<dbReference type="InterPro" id="IPR003879">
    <property type="entry name" value="Butyrophylin_SPRY"/>
</dbReference>
<evidence type="ECO:0000256" key="3">
    <source>
        <dbReference type="ARBA" id="ARBA00022692"/>
    </source>
</evidence>
<evidence type="ECO:0000256" key="12">
    <source>
        <dbReference type="SAM" id="Phobius"/>
    </source>
</evidence>
<evidence type="ECO:0000259" key="15">
    <source>
        <dbReference type="PROSITE" id="PS50835"/>
    </source>
</evidence>
<dbReference type="PRINTS" id="PR01407">
    <property type="entry name" value="BUTYPHLNCDUF"/>
</dbReference>
<dbReference type="PROSITE" id="PS50188">
    <property type="entry name" value="B302_SPRY"/>
    <property type="match status" value="1"/>
</dbReference>
<evidence type="ECO:0000256" key="8">
    <source>
        <dbReference type="ARBA" id="ARBA00023180"/>
    </source>
</evidence>
<evidence type="ECO:0000256" key="4">
    <source>
        <dbReference type="ARBA" id="ARBA00022729"/>
    </source>
</evidence>
<feature type="transmembrane region" description="Helical" evidence="12">
    <location>
        <begin position="241"/>
        <end position="263"/>
    </location>
</feature>
<keyword evidence="17" id="KW-1185">Reference proteome</keyword>
<dbReference type="Pfam" id="PF22705">
    <property type="entry name" value="C2-set_3"/>
    <property type="match status" value="1"/>
</dbReference>
<evidence type="ECO:0000259" key="14">
    <source>
        <dbReference type="PROSITE" id="PS50188"/>
    </source>
</evidence>
<evidence type="ECO:0000256" key="1">
    <source>
        <dbReference type="ARBA" id="ARBA00004479"/>
    </source>
</evidence>
<dbReference type="SMART" id="SM00449">
    <property type="entry name" value="SPRY"/>
    <property type="match status" value="1"/>
</dbReference>
<evidence type="ECO:0000256" key="11">
    <source>
        <dbReference type="SAM" id="Coils"/>
    </source>
</evidence>